<accession>A0A8J5RB07</accession>
<gene>
    <name evidence="1" type="ORF">GUJ93_ZPchr0278g22894</name>
</gene>
<comment type="caution">
    <text evidence="1">The sequence shown here is derived from an EMBL/GenBank/DDBJ whole genome shotgun (WGS) entry which is preliminary data.</text>
</comment>
<protein>
    <submittedName>
        <fullName evidence="1">Uncharacterized protein</fullName>
    </submittedName>
</protein>
<evidence type="ECO:0000313" key="2">
    <source>
        <dbReference type="Proteomes" id="UP000729402"/>
    </source>
</evidence>
<reference evidence="1" key="1">
    <citation type="journal article" date="2021" name="bioRxiv">
        <title>Whole Genome Assembly and Annotation of Northern Wild Rice, Zizania palustris L., Supports a Whole Genome Duplication in the Zizania Genus.</title>
        <authorList>
            <person name="Haas M."/>
            <person name="Kono T."/>
            <person name="Macchietto M."/>
            <person name="Millas R."/>
            <person name="McGilp L."/>
            <person name="Shao M."/>
            <person name="Duquette J."/>
            <person name="Hirsch C.N."/>
            <person name="Kimball J."/>
        </authorList>
    </citation>
    <scope>NUCLEOTIDE SEQUENCE</scope>
    <source>
        <tissue evidence="1">Fresh leaf tissue</tissue>
    </source>
</reference>
<reference evidence="1" key="2">
    <citation type="submission" date="2021-02" db="EMBL/GenBank/DDBJ databases">
        <authorList>
            <person name="Kimball J.A."/>
            <person name="Haas M.W."/>
            <person name="Macchietto M."/>
            <person name="Kono T."/>
            <person name="Duquette J."/>
            <person name="Shao M."/>
        </authorList>
    </citation>
    <scope>NUCLEOTIDE SEQUENCE</scope>
    <source>
        <tissue evidence="1">Fresh leaf tissue</tissue>
    </source>
</reference>
<organism evidence="1 2">
    <name type="scientific">Zizania palustris</name>
    <name type="common">Northern wild rice</name>
    <dbReference type="NCBI Taxonomy" id="103762"/>
    <lineage>
        <taxon>Eukaryota</taxon>
        <taxon>Viridiplantae</taxon>
        <taxon>Streptophyta</taxon>
        <taxon>Embryophyta</taxon>
        <taxon>Tracheophyta</taxon>
        <taxon>Spermatophyta</taxon>
        <taxon>Magnoliopsida</taxon>
        <taxon>Liliopsida</taxon>
        <taxon>Poales</taxon>
        <taxon>Poaceae</taxon>
        <taxon>BOP clade</taxon>
        <taxon>Oryzoideae</taxon>
        <taxon>Oryzeae</taxon>
        <taxon>Zizaniinae</taxon>
        <taxon>Zizania</taxon>
    </lineage>
</organism>
<evidence type="ECO:0000313" key="1">
    <source>
        <dbReference type="EMBL" id="KAG8043087.1"/>
    </source>
</evidence>
<name>A0A8J5RB07_ZIZPA</name>
<dbReference type="Proteomes" id="UP000729402">
    <property type="component" value="Unassembled WGS sequence"/>
</dbReference>
<dbReference type="EMBL" id="JAAALK010001272">
    <property type="protein sequence ID" value="KAG8043087.1"/>
    <property type="molecule type" value="Genomic_DNA"/>
</dbReference>
<keyword evidence="2" id="KW-1185">Reference proteome</keyword>
<proteinExistence type="predicted"/>
<dbReference type="AlphaFoldDB" id="A0A8J5RB07"/>
<sequence length="171" mass="18349">MTDRNGATDENDDEALSMIIRRTKQNKRKHRLAKAVGRPESEWSFIGEILGVPRRRRDRESIHVVASISADAAFSIRGSGRSAVGYAAYGRTEVQVVGGRACAAVAVGAPWPTPSRTSKAKAPKKCSMSDLFVVAPSLTVPPPANASGGNEAAVEDDDEALCAIIRWTKQM</sequence>